<dbReference type="GO" id="GO:0009294">
    <property type="term" value="P:DNA-mediated transformation"/>
    <property type="evidence" value="ECO:0007669"/>
    <property type="project" value="InterPro"/>
</dbReference>
<dbReference type="PANTHER" id="PTHR43022">
    <property type="entry name" value="PROTEIN SMF"/>
    <property type="match status" value="1"/>
</dbReference>
<dbReference type="AlphaFoldDB" id="A0A323TIW7"/>
<protein>
    <submittedName>
        <fullName evidence="3">DNA-protecting protein DprA</fullName>
    </submittedName>
</protein>
<organism evidence="3 4">
    <name type="scientific">Salipaludibacillus keqinensis</name>
    <dbReference type="NCBI Taxonomy" id="2045207"/>
    <lineage>
        <taxon>Bacteria</taxon>
        <taxon>Bacillati</taxon>
        <taxon>Bacillota</taxon>
        <taxon>Bacilli</taxon>
        <taxon>Bacillales</taxon>
        <taxon>Bacillaceae</taxon>
    </lineage>
</organism>
<dbReference type="Pfam" id="PF02481">
    <property type="entry name" value="DNA_processg_A"/>
    <property type="match status" value="1"/>
</dbReference>
<keyword evidence="4" id="KW-1185">Reference proteome</keyword>
<gene>
    <name evidence="3" type="primary">dprA</name>
    <name evidence="3" type="ORF">CR194_08130</name>
</gene>
<feature type="domain" description="Smf/DprA SLOG" evidence="2">
    <location>
        <begin position="82"/>
        <end position="290"/>
    </location>
</feature>
<evidence type="ECO:0000313" key="4">
    <source>
        <dbReference type="Proteomes" id="UP000248214"/>
    </source>
</evidence>
<dbReference type="SUPFAM" id="SSF102405">
    <property type="entry name" value="MCP/YpsA-like"/>
    <property type="match status" value="1"/>
</dbReference>
<accession>A0A323TIW7</accession>
<proteinExistence type="inferred from homology"/>
<dbReference type="InterPro" id="IPR057666">
    <property type="entry name" value="DrpA_SLOG"/>
</dbReference>
<evidence type="ECO:0000256" key="1">
    <source>
        <dbReference type="ARBA" id="ARBA00006525"/>
    </source>
</evidence>
<dbReference type="InterPro" id="IPR003488">
    <property type="entry name" value="DprA"/>
</dbReference>
<dbReference type="Proteomes" id="UP000248214">
    <property type="component" value="Unassembled WGS sequence"/>
</dbReference>
<dbReference type="EMBL" id="PDOD01000002">
    <property type="protein sequence ID" value="PYZ93914.1"/>
    <property type="molecule type" value="Genomic_DNA"/>
</dbReference>
<dbReference type="PANTHER" id="PTHR43022:SF1">
    <property type="entry name" value="PROTEIN SMF"/>
    <property type="match status" value="1"/>
</dbReference>
<name>A0A323TIW7_9BACI</name>
<reference evidence="3 4" key="1">
    <citation type="submission" date="2017-10" db="EMBL/GenBank/DDBJ databases">
        <title>Bacillus sp. nov., a halophilic bacterium isolated from a Keqin Lake.</title>
        <authorList>
            <person name="Wang H."/>
        </authorList>
    </citation>
    <scope>NUCLEOTIDE SEQUENCE [LARGE SCALE GENOMIC DNA]</scope>
    <source>
        <strain evidence="3 4">KQ-12</strain>
    </source>
</reference>
<dbReference type="OrthoDB" id="9785707at2"/>
<sequence>MPRTFTDRLLHLHYSSYGNYSFVKKCFDYDQSLETIYLLTPNQIKDLFPKNTNRALNIFRQMKDIHVDYLKHEFNEQKIDYLHVFDPHYPTLLKEIYDPPWLLYFRGDLNILNQPQRLSVVGTRHPSENAKKEMSSILSPILKKSYTVVSGMALGIDALAHELALEKRGKTIAVLGFGLNQVYPERLRNLKETLETQQLVMTEYPPYVRPQRWQFPERNRIISGLSHATFIIEAKEKSGSLITADCALEQNREVFALPGRISQLESAGTNRLIQQGAKMILKSDDIIVEYE</sequence>
<evidence type="ECO:0000259" key="2">
    <source>
        <dbReference type="Pfam" id="PF02481"/>
    </source>
</evidence>
<comment type="caution">
    <text evidence="3">The sequence shown here is derived from an EMBL/GenBank/DDBJ whole genome shotgun (WGS) entry which is preliminary data.</text>
</comment>
<dbReference type="Gene3D" id="3.40.50.450">
    <property type="match status" value="1"/>
</dbReference>
<dbReference type="NCBIfam" id="TIGR00732">
    <property type="entry name" value="dprA"/>
    <property type="match status" value="1"/>
</dbReference>
<evidence type="ECO:0000313" key="3">
    <source>
        <dbReference type="EMBL" id="PYZ93914.1"/>
    </source>
</evidence>
<comment type="similarity">
    <text evidence="1">Belongs to the DprA/Smf family.</text>
</comment>